<feature type="region of interest" description="Disordered" evidence="1">
    <location>
        <begin position="70"/>
        <end position="156"/>
    </location>
</feature>
<feature type="compositionally biased region" description="Basic and acidic residues" evidence="1">
    <location>
        <begin position="123"/>
        <end position="134"/>
    </location>
</feature>
<reference evidence="2" key="2">
    <citation type="submission" date="2023-07" db="EMBL/GenBank/DDBJ databases">
        <authorList>
            <consortium name="Lawrence Berkeley National Laboratory"/>
            <person name="Haridas S."/>
            <person name="Hensen N."/>
            <person name="Bonometti L."/>
            <person name="Westerberg I."/>
            <person name="Brannstrom I.O."/>
            <person name="Guillou S."/>
            <person name="Cros-Aarteil S."/>
            <person name="Calhoun S."/>
            <person name="Kuo A."/>
            <person name="Mondo S."/>
            <person name="Pangilinan J."/>
            <person name="Riley R."/>
            <person name="LaButti K."/>
            <person name="Andreopoulos B."/>
            <person name="Lipzen A."/>
            <person name="Chen C."/>
            <person name="Yanf M."/>
            <person name="Daum C."/>
            <person name="Ng V."/>
            <person name="Clum A."/>
            <person name="Steindorff A."/>
            <person name="Ohm R."/>
            <person name="Martin F."/>
            <person name="Silar P."/>
            <person name="Natvig D."/>
            <person name="Lalanne C."/>
            <person name="Gautier V."/>
            <person name="Ament-velasquez S.L."/>
            <person name="Kruys A."/>
            <person name="Hutchinson M.I."/>
            <person name="Powell A.J."/>
            <person name="Barry K."/>
            <person name="Miller A.N."/>
            <person name="Grigoriev I.V."/>
            <person name="Debuchy R."/>
            <person name="Gladieux P."/>
            <person name="Thoren M.H."/>
            <person name="Johannesson H."/>
        </authorList>
    </citation>
    <scope>NUCLEOTIDE SEQUENCE</scope>
    <source>
        <strain evidence="2">FGSC 1904</strain>
    </source>
</reference>
<organism evidence="2 3">
    <name type="scientific">Sordaria brevicollis</name>
    <dbReference type="NCBI Taxonomy" id="83679"/>
    <lineage>
        <taxon>Eukaryota</taxon>
        <taxon>Fungi</taxon>
        <taxon>Dikarya</taxon>
        <taxon>Ascomycota</taxon>
        <taxon>Pezizomycotina</taxon>
        <taxon>Sordariomycetes</taxon>
        <taxon>Sordariomycetidae</taxon>
        <taxon>Sordariales</taxon>
        <taxon>Sordariaceae</taxon>
        <taxon>Sordaria</taxon>
    </lineage>
</organism>
<name>A0AAE0PF22_SORBR</name>
<accession>A0AAE0PF22</accession>
<feature type="compositionally biased region" description="Low complexity" evidence="1">
    <location>
        <begin position="75"/>
        <end position="87"/>
    </location>
</feature>
<feature type="compositionally biased region" description="Low complexity" evidence="1">
    <location>
        <begin position="94"/>
        <end position="105"/>
    </location>
</feature>
<feature type="region of interest" description="Disordered" evidence="1">
    <location>
        <begin position="30"/>
        <end position="55"/>
    </location>
</feature>
<gene>
    <name evidence="2" type="ORF">B0T20DRAFT_479420</name>
</gene>
<proteinExistence type="predicted"/>
<reference evidence="2" key="1">
    <citation type="journal article" date="2023" name="Mol. Phylogenet. Evol.">
        <title>Genome-scale phylogeny and comparative genomics of the fungal order Sordariales.</title>
        <authorList>
            <person name="Hensen N."/>
            <person name="Bonometti L."/>
            <person name="Westerberg I."/>
            <person name="Brannstrom I.O."/>
            <person name="Guillou S."/>
            <person name="Cros-Aarteil S."/>
            <person name="Calhoun S."/>
            <person name="Haridas S."/>
            <person name="Kuo A."/>
            <person name="Mondo S."/>
            <person name="Pangilinan J."/>
            <person name="Riley R."/>
            <person name="LaButti K."/>
            <person name="Andreopoulos B."/>
            <person name="Lipzen A."/>
            <person name="Chen C."/>
            <person name="Yan M."/>
            <person name="Daum C."/>
            <person name="Ng V."/>
            <person name="Clum A."/>
            <person name="Steindorff A."/>
            <person name="Ohm R.A."/>
            <person name="Martin F."/>
            <person name="Silar P."/>
            <person name="Natvig D.O."/>
            <person name="Lalanne C."/>
            <person name="Gautier V."/>
            <person name="Ament-Velasquez S.L."/>
            <person name="Kruys A."/>
            <person name="Hutchinson M.I."/>
            <person name="Powell A.J."/>
            <person name="Barry K."/>
            <person name="Miller A.N."/>
            <person name="Grigoriev I.V."/>
            <person name="Debuchy R."/>
            <person name="Gladieux P."/>
            <person name="Hiltunen Thoren M."/>
            <person name="Johannesson H."/>
        </authorList>
    </citation>
    <scope>NUCLEOTIDE SEQUENCE</scope>
    <source>
        <strain evidence="2">FGSC 1904</strain>
    </source>
</reference>
<keyword evidence="3" id="KW-1185">Reference proteome</keyword>
<sequence length="156" mass="17075">MSASTNFNFPSHPTSRSHALQIIEGTRALEQSPYSTSSASSNMNSSKSKSSNFRNNYTTTCSHALQIVEGTRALQQQSPYSSSSASSKKNYAESTTSTSSFSSRTGLLKEKFRSYGSSSDYNKSSKSDRKDTKRNNKTKTAQDSLLLLGSQIRMGH</sequence>
<protein>
    <submittedName>
        <fullName evidence="2">Uncharacterized protein</fullName>
    </submittedName>
</protein>
<dbReference type="EMBL" id="JAUTDP010000006">
    <property type="protein sequence ID" value="KAK3398667.1"/>
    <property type="molecule type" value="Genomic_DNA"/>
</dbReference>
<evidence type="ECO:0000256" key="1">
    <source>
        <dbReference type="SAM" id="MobiDB-lite"/>
    </source>
</evidence>
<dbReference type="AlphaFoldDB" id="A0AAE0PF22"/>
<comment type="caution">
    <text evidence="2">The sequence shown here is derived from an EMBL/GenBank/DDBJ whole genome shotgun (WGS) entry which is preliminary data.</text>
</comment>
<dbReference type="Proteomes" id="UP001281003">
    <property type="component" value="Unassembled WGS sequence"/>
</dbReference>
<evidence type="ECO:0000313" key="2">
    <source>
        <dbReference type="EMBL" id="KAK3398667.1"/>
    </source>
</evidence>
<feature type="compositionally biased region" description="Low complexity" evidence="1">
    <location>
        <begin position="32"/>
        <end position="55"/>
    </location>
</feature>
<evidence type="ECO:0000313" key="3">
    <source>
        <dbReference type="Proteomes" id="UP001281003"/>
    </source>
</evidence>